<keyword evidence="3" id="KW-0597">Phosphoprotein</keyword>
<dbReference type="Gene3D" id="3.30.565.10">
    <property type="entry name" value="Histidine kinase-like ATPase, C-terminal domain"/>
    <property type="match status" value="1"/>
</dbReference>
<evidence type="ECO:0000256" key="8">
    <source>
        <dbReference type="ARBA" id="ARBA00022969"/>
    </source>
</evidence>
<dbReference type="SMART" id="SM00086">
    <property type="entry name" value="PAC"/>
    <property type="match status" value="3"/>
</dbReference>
<dbReference type="PANTHER" id="PTHR43065:SF34">
    <property type="entry name" value="SPORULATION KINASE A"/>
    <property type="match status" value="1"/>
</dbReference>
<feature type="domain" description="PAS" evidence="11">
    <location>
        <begin position="279"/>
        <end position="329"/>
    </location>
</feature>
<dbReference type="CDD" id="cd00082">
    <property type="entry name" value="HisKA"/>
    <property type="match status" value="1"/>
</dbReference>
<dbReference type="Proteomes" id="UP000198855">
    <property type="component" value="Unassembled WGS sequence"/>
</dbReference>
<keyword evidence="6 13" id="KW-0418">Kinase</keyword>
<dbReference type="InterPro" id="IPR036890">
    <property type="entry name" value="HATPase_C_sf"/>
</dbReference>
<dbReference type="FunFam" id="1.10.287.130:FF:000040">
    <property type="entry name" value="PAS domain-containing sensor histidine kinase"/>
    <property type="match status" value="1"/>
</dbReference>
<dbReference type="InterPro" id="IPR013767">
    <property type="entry name" value="PAS_fold"/>
</dbReference>
<dbReference type="AlphaFoldDB" id="A0A1I2ANH0"/>
<dbReference type="PRINTS" id="PR00344">
    <property type="entry name" value="BCTRLSENSOR"/>
</dbReference>
<dbReference type="OrthoDB" id="9815750at2"/>
<dbReference type="InterPro" id="IPR003594">
    <property type="entry name" value="HATPase_dom"/>
</dbReference>
<dbReference type="InterPro" id="IPR004358">
    <property type="entry name" value="Sig_transdc_His_kin-like_C"/>
</dbReference>
<dbReference type="InterPro" id="IPR003661">
    <property type="entry name" value="HisK_dim/P_dom"/>
</dbReference>
<dbReference type="GO" id="GO:0030435">
    <property type="term" value="P:sporulation resulting in formation of a cellular spore"/>
    <property type="evidence" value="ECO:0007669"/>
    <property type="project" value="UniProtKB-KW"/>
</dbReference>
<reference evidence="14" key="1">
    <citation type="submission" date="2016-10" db="EMBL/GenBank/DDBJ databases">
        <authorList>
            <person name="Varghese N."/>
            <person name="Submissions S."/>
        </authorList>
    </citation>
    <scope>NUCLEOTIDE SEQUENCE [LARGE SCALE GENOMIC DNA]</scope>
    <source>
        <strain evidence="14">CGMCC 1.10784</strain>
    </source>
</reference>
<dbReference type="SUPFAM" id="SSF55874">
    <property type="entry name" value="ATPase domain of HSP90 chaperone/DNA topoisomerase II/histidine kinase"/>
    <property type="match status" value="1"/>
</dbReference>
<evidence type="ECO:0000259" key="11">
    <source>
        <dbReference type="PROSITE" id="PS50112"/>
    </source>
</evidence>
<evidence type="ECO:0000313" key="14">
    <source>
        <dbReference type="Proteomes" id="UP000198855"/>
    </source>
</evidence>
<dbReference type="NCBIfam" id="TIGR00229">
    <property type="entry name" value="sensory_box"/>
    <property type="match status" value="3"/>
</dbReference>
<keyword evidence="8" id="KW-0749">Sporulation</keyword>
<dbReference type="EMBL" id="FOMT01000003">
    <property type="protein sequence ID" value="SFE45442.1"/>
    <property type="molecule type" value="Genomic_DNA"/>
</dbReference>
<feature type="domain" description="PAS" evidence="11">
    <location>
        <begin position="154"/>
        <end position="203"/>
    </location>
</feature>
<comment type="catalytic activity">
    <reaction evidence="1">
        <text>ATP + protein L-histidine = ADP + protein N-phospho-L-histidine.</text>
        <dbReference type="EC" id="2.7.13.3"/>
    </reaction>
</comment>
<dbReference type="SMART" id="SM00091">
    <property type="entry name" value="PAS"/>
    <property type="match status" value="3"/>
</dbReference>
<dbReference type="InterPro" id="IPR000014">
    <property type="entry name" value="PAS"/>
</dbReference>
<keyword evidence="4" id="KW-0808">Transferase</keyword>
<keyword evidence="9" id="KW-0902">Two-component regulatory system</keyword>
<dbReference type="SUPFAM" id="SSF55785">
    <property type="entry name" value="PYP-like sensor domain (PAS domain)"/>
    <property type="match status" value="3"/>
</dbReference>
<dbReference type="PROSITE" id="PS50112">
    <property type="entry name" value="PAS"/>
    <property type="match status" value="3"/>
</dbReference>
<dbReference type="InterPro" id="IPR000700">
    <property type="entry name" value="PAS-assoc_C"/>
</dbReference>
<organism evidence="13 14">
    <name type="scientific">Paenibacillus catalpae</name>
    <dbReference type="NCBI Taxonomy" id="1045775"/>
    <lineage>
        <taxon>Bacteria</taxon>
        <taxon>Bacillati</taxon>
        <taxon>Bacillota</taxon>
        <taxon>Bacilli</taxon>
        <taxon>Bacillales</taxon>
        <taxon>Paenibacillaceae</taxon>
        <taxon>Paenibacillus</taxon>
    </lineage>
</organism>
<dbReference type="PANTHER" id="PTHR43065">
    <property type="entry name" value="SENSOR HISTIDINE KINASE"/>
    <property type="match status" value="1"/>
</dbReference>
<evidence type="ECO:0000256" key="2">
    <source>
        <dbReference type="ARBA" id="ARBA00012438"/>
    </source>
</evidence>
<protein>
    <recommendedName>
        <fullName evidence="2">histidine kinase</fullName>
        <ecNumber evidence="2">2.7.13.3</ecNumber>
    </recommendedName>
</protein>
<evidence type="ECO:0000256" key="3">
    <source>
        <dbReference type="ARBA" id="ARBA00022553"/>
    </source>
</evidence>
<keyword evidence="14" id="KW-1185">Reference proteome</keyword>
<dbReference type="RefSeq" id="WP_091186801.1">
    <property type="nucleotide sequence ID" value="NZ_FOMT01000003.1"/>
</dbReference>
<name>A0A1I2ANH0_9BACL</name>
<dbReference type="CDD" id="cd00130">
    <property type="entry name" value="PAS"/>
    <property type="match status" value="3"/>
</dbReference>
<dbReference type="Gene3D" id="3.30.450.20">
    <property type="entry name" value="PAS domain"/>
    <property type="match status" value="3"/>
</dbReference>
<evidence type="ECO:0000256" key="9">
    <source>
        <dbReference type="ARBA" id="ARBA00023012"/>
    </source>
</evidence>
<dbReference type="PROSITE" id="PS50109">
    <property type="entry name" value="HIS_KIN"/>
    <property type="match status" value="1"/>
</dbReference>
<proteinExistence type="predicted"/>
<dbReference type="SUPFAM" id="SSF47384">
    <property type="entry name" value="Homodimeric domain of signal transducing histidine kinase"/>
    <property type="match status" value="1"/>
</dbReference>
<dbReference type="PROSITE" id="PS50113">
    <property type="entry name" value="PAC"/>
    <property type="match status" value="2"/>
</dbReference>
<dbReference type="InterPro" id="IPR036097">
    <property type="entry name" value="HisK_dim/P_sf"/>
</dbReference>
<dbReference type="EC" id="2.7.13.3" evidence="2"/>
<sequence>MDKHGHFMKHSFMESIWNNIPDGIVVIDLDENVLDVNPGFEALHGWTREELIGKPCCFTPVHLLEERRIMIEKVRSGEPLQCQETFKMRKDGTLVYVSVTISALRDDCGEIIGLVGIERDISDRIKMEASLFEAESLYSHLADSALAGVFVGQNGRILYANPYLAALYGYTNEELLQVDLEQLMLPGELEVVTRDAEMTLMEQKQIYFHFNITGVKKDGSPVHLEGNSCLISFQGKPALLGTVQDITIKKEKERSLRDSANMYQRIIKFLPEPIVLIDNGEIVYANKLAVKLIGAADDSEMVGRPIFDYVDPAYSRALTKVLNKVIHTDDPTNFIENKLLCKDGQTIDVEMSSIRIHNYRGKMVILTVIRDLTDRKRSEEMLVRSEKLSVIGQLAAGVAHEIRNPLTALKGFTQLLKSKAEGNSFYYDIMTNELDRINFIVNEFMTLAKPHFSKFSTRRLDHILHAVISILETQAILMNVSIRTEFENCIPSIYCDENQLKQVFINIIKNAIEAMPLGGQITISAAMEPDQERVRLTIRDEGMGIPDSIIRQIGQPFITTKEKGTGLGLMISSRIIEAHQGLMHISSVPDEGTTIEIILPLNMEEEK</sequence>
<dbReference type="Pfam" id="PF02518">
    <property type="entry name" value="HATPase_c"/>
    <property type="match status" value="1"/>
</dbReference>
<evidence type="ECO:0000256" key="5">
    <source>
        <dbReference type="ARBA" id="ARBA00022741"/>
    </source>
</evidence>
<keyword evidence="5" id="KW-0547">Nucleotide-binding</keyword>
<dbReference type="Pfam" id="PF13426">
    <property type="entry name" value="PAS_9"/>
    <property type="match status" value="2"/>
</dbReference>
<evidence type="ECO:0000256" key="1">
    <source>
        <dbReference type="ARBA" id="ARBA00000085"/>
    </source>
</evidence>
<dbReference type="SMART" id="SM00388">
    <property type="entry name" value="HisKA"/>
    <property type="match status" value="1"/>
</dbReference>
<dbReference type="GO" id="GO:0005524">
    <property type="term" value="F:ATP binding"/>
    <property type="evidence" value="ECO:0007669"/>
    <property type="project" value="UniProtKB-KW"/>
</dbReference>
<evidence type="ECO:0000256" key="4">
    <source>
        <dbReference type="ARBA" id="ARBA00022679"/>
    </source>
</evidence>
<dbReference type="SMART" id="SM00387">
    <property type="entry name" value="HATPase_c"/>
    <property type="match status" value="1"/>
</dbReference>
<dbReference type="Pfam" id="PF00512">
    <property type="entry name" value="HisKA"/>
    <property type="match status" value="1"/>
</dbReference>
<dbReference type="GO" id="GO:0006355">
    <property type="term" value="P:regulation of DNA-templated transcription"/>
    <property type="evidence" value="ECO:0007669"/>
    <property type="project" value="InterPro"/>
</dbReference>
<evidence type="ECO:0000256" key="6">
    <source>
        <dbReference type="ARBA" id="ARBA00022777"/>
    </source>
</evidence>
<dbReference type="GO" id="GO:0000155">
    <property type="term" value="F:phosphorelay sensor kinase activity"/>
    <property type="evidence" value="ECO:0007669"/>
    <property type="project" value="InterPro"/>
</dbReference>
<feature type="domain" description="PAC" evidence="12">
    <location>
        <begin position="81"/>
        <end position="133"/>
    </location>
</feature>
<evidence type="ECO:0000259" key="12">
    <source>
        <dbReference type="PROSITE" id="PS50113"/>
    </source>
</evidence>
<gene>
    <name evidence="13" type="ORF">SAMN05216378_3174</name>
</gene>
<feature type="domain" description="Histidine kinase" evidence="10">
    <location>
        <begin position="397"/>
        <end position="603"/>
    </location>
</feature>
<dbReference type="InterPro" id="IPR005467">
    <property type="entry name" value="His_kinase_dom"/>
</dbReference>
<accession>A0A1I2ANH0</accession>
<feature type="domain" description="PAS" evidence="11">
    <location>
        <begin position="9"/>
        <end position="54"/>
    </location>
</feature>
<feature type="domain" description="PAC" evidence="12">
    <location>
        <begin position="333"/>
        <end position="384"/>
    </location>
</feature>
<dbReference type="Gene3D" id="1.10.287.130">
    <property type="match status" value="1"/>
</dbReference>
<evidence type="ECO:0000256" key="7">
    <source>
        <dbReference type="ARBA" id="ARBA00022840"/>
    </source>
</evidence>
<evidence type="ECO:0000313" key="13">
    <source>
        <dbReference type="EMBL" id="SFE45442.1"/>
    </source>
</evidence>
<evidence type="ECO:0000259" key="10">
    <source>
        <dbReference type="PROSITE" id="PS50109"/>
    </source>
</evidence>
<keyword evidence="7" id="KW-0067">ATP-binding</keyword>
<dbReference type="InterPro" id="IPR035965">
    <property type="entry name" value="PAS-like_dom_sf"/>
</dbReference>
<dbReference type="STRING" id="1045775.SAMN05216378_3174"/>
<dbReference type="Pfam" id="PF00989">
    <property type="entry name" value="PAS"/>
    <property type="match status" value="1"/>
</dbReference>
<dbReference type="InterPro" id="IPR001610">
    <property type="entry name" value="PAC"/>
</dbReference>